<accession>T2JTB2</accession>
<name>T2JTB2_CROWT</name>
<keyword evidence="1" id="KW-0808">Transferase</keyword>
<reference evidence="1 2" key="1">
    <citation type="submission" date="2013-01" db="EMBL/GenBank/DDBJ databases">
        <authorList>
            <person name="Bench S."/>
        </authorList>
    </citation>
    <scope>NUCLEOTIDE SEQUENCE [LARGE SCALE GENOMIC DNA]</scope>
    <source>
        <strain evidence="1 2">WH 0402</strain>
    </source>
</reference>
<dbReference type="GO" id="GO:0008168">
    <property type="term" value="F:methyltransferase activity"/>
    <property type="evidence" value="ECO:0007669"/>
    <property type="project" value="UniProtKB-KW"/>
</dbReference>
<proteinExistence type="predicted"/>
<organism evidence="1 2">
    <name type="scientific">Crocosphaera watsonii WH 0402</name>
    <dbReference type="NCBI Taxonomy" id="1284629"/>
    <lineage>
        <taxon>Bacteria</taxon>
        <taxon>Bacillati</taxon>
        <taxon>Cyanobacteriota</taxon>
        <taxon>Cyanophyceae</taxon>
        <taxon>Oscillatoriophycideae</taxon>
        <taxon>Chroococcales</taxon>
        <taxon>Aphanothecaceae</taxon>
        <taxon>Crocosphaera</taxon>
    </lineage>
</organism>
<keyword evidence="1" id="KW-0489">Methyltransferase</keyword>
<gene>
    <name evidence="1" type="ORF">CWATWH0402_1385</name>
</gene>
<sequence>MGYDPYYEVISAQFLDVPQKPRSLDYYCLSSRPKYYPYFPYKK</sequence>
<dbReference type="Proteomes" id="UP000018130">
    <property type="component" value="Unassembled WGS sequence"/>
</dbReference>
<evidence type="ECO:0000313" key="2">
    <source>
        <dbReference type="Proteomes" id="UP000018130"/>
    </source>
</evidence>
<protein>
    <submittedName>
        <fullName evidence="1">Modification methylase (Eco47II, Sau96I)</fullName>
    </submittedName>
</protein>
<dbReference type="AlphaFoldDB" id="T2JTB2"/>
<reference evidence="1 2" key="2">
    <citation type="submission" date="2013-09" db="EMBL/GenBank/DDBJ databases">
        <title>Whole genome comparison of six Crocosphaera watsonii strains with differing phenotypes.</title>
        <authorList>
            <person name="Bench S.R."/>
            <person name="Heller P."/>
            <person name="Frank I."/>
            <person name="Arciniega M."/>
            <person name="Shilova I.N."/>
            <person name="Zehr J.P."/>
        </authorList>
    </citation>
    <scope>NUCLEOTIDE SEQUENCE [LARGE SCALE GENOMIC DNA]</scope>
    <source>
        <strain evidence="1 2">WH 0402</strain>
    </source>
</reference>
<dbReference type="GO" id="GO:0032259">
    <property type="term" value="P:methylation"/>
    <property type="evidence" value="ECO:0007669"/>
    <property type="project" value="UniProtKB-KW"/>
</dbReference>
<evidence type="ECO:0000313" key="1">
    <source>
        <dbReference type="EMBL" id="CCQ68286.1"/>
    </source>
</evidence>
<comment type="caution">
    <text evidence="1">The sequence shown here is derived from an EMBL/GenBank/DDBJ whole genome shotgun (WGS) entry which is preliminary data.</text>
</comment>
<dbReference type="EMBL" id="CAQN01000741">
    <property type="protein sequence ID" value="CCQ68286.1"/>
    <property type="molecule type" value="Genomic_DNA"/>
</dbReference>